<feature type="compositionally biased region" description="Basic and acidic residues" evidence="1">
    <location>
        <begin position="134"/>
        <end position="156"/>
    </location>
</feature>
<dbReference type="Proteomes" id="UP000026960">
    <property type="component" value="Chromosome 9"/>
</dbReference>
<name>A0A0D3H9F2_9ORYZ</name>
<evidence type="ECO:0000313" key="3">
    <source>
        <dbReference type="Proteomes" id="UP000026960"/>
    </source>
</evidence>
<evidence type="ECO:0000256" key="1">
    <source>
        <dbReference type="SAM" id="MobiDB-lite"/>
    </source>
</evidence>
<reference evidence="2" key="2">
    <citation type="submission" date="2015-03" db="UniProtKB">
        <authorList>
            <consortium name="EnsemblPlants"/>
        </authorList>
    </citation>
    <scope>IDENTIFICATION</scope>
</reference>
<feature type="region of interest" description="Disordered" evidence="1">
    <location>
        <begin position="106"/>
        <end position="210"/>
    </location>
</feature>
<reference evidence="2" key="1">
    <citation type="journal article" date="2009" name="Rice">
        <title>De Novo Next Generation Sequencing of Plant Genomes.</title>
        <authorList>
            <person name="Rounsley S."/>
            <person name="Marri P.R."/>
            <person name="Yu Y."/>
            <person name="He R."/>
            <person name="Sisneros N."/>
            <person name="Goicoechea J.L."/>
            <person name="Lee S.J."/>
            <person name="Angelova A."/>
            <person name="Kudrna D."/>
            <person name="Luo M."/>
            <person name="Affourtit J."/>
            <person name="Desany B."/>
            <person name="Knight J."/>
            <person name="Niazi F."/>
            <person name="Egholm M."/>
            <person name="Wing R.A."/>
        </authorList>
    </citation>
    <scope>NUCLEOTIDE SEQUENCE [LARGE SCALE GENOMIC DNA]</scope>
    <source>
        <strain evidence="2">cv. IRGC 105608</strain>
    </source>
</reference>
<proteinExistence type="predicted"/>
<organism evidence="2">
    <name type="scientific">Oryza barthii</name>
    <dbReference type="NCBI Taxonomy" id="65489"/>
    <lineage>
        <taxon>Eukaryota</taxon>
        <taxon>Viridiplantae</taxon>
        <taxon>Streptophyta</taxon>
        <taxon>Embryophyta</taxon>
        <taxon>Tracheophyta</taxon>
        <taxon>Spermatophyta</taxon>
        <taxon>Magnoliopsida</taxon>
        <taxon>Liliopsida</taxon>
        <taxon>Poales</taxon>
        <taxon>Poaceae</taxon>
        <taxon>BOP clade</taxon>
        <taxon>Oryzoideae</taxon>
        <taxon>Oryzeae</taxon>
        <taxon>Oryzinae</taxon>
        <taxon>Oryza</taxon>
    </lineage>
</organism>
<dbReference type="HOGENOM" id="CLU_1202490_0_0_1"/>
<dbReference type="AlphaFoldDB" id="A0A0D3H9F2"/>
<keyword evidence="3" id="KW-1185">Reference proteome</keyword>
<sequence length="231" mass="24220">MTSSILPFFHLPLSPFSSPSFVHRERRRAGERALKLRWAIGRWPAGRGARLHCKKGIAASNCVLIGSNRLTPRQATEAVIQDKDILVLFAFKSIVGLNGAPVGGAVGDEEAGEVEELSRTTENSDGIGEGGEVEQLRGGEVERLRGGEVERSRTAEEGSDGELAPPMVSPTTGEGGVGEGGEVERLRGGKEGSDGELASPMASLSTAGRGRRWRGRAFCGCGLPGGGVTAE</sequence>
<dbReference type="PaxDb" id="65489-OBART09G17840.1"/>
<evidence type="ECO:0000313" key="2">
    <source>
        <dbReference type="EnsemblPlants" id="OBART09G17840.1"/>
    </source>
</evidence>
<protein>
    <submittedName>
        <fullName evidence="2">Uncharacterized protein</fullName>
    </submittedName>
</protein>
<accession>A0A0D3H9F2</accession>
<feature type="compositionally biased region" description="Basic and acidic residues" evidence="1">
    <location>
        <begin position="182"/>
        <end position="193"/>
    </location>
</feature>
<dbReference type="EnsemblPlants" id="OBART09G17840.1">
    <property type="protein sequence ID" value="OBART09G17840.1"/>
    <property type="gene ID" value="OBART09G17840"/>
</dbReference>
<dbReference type="Gramene" id="OBART09G17840.1">
    <property type="protein sequence ID" value="OBART09G17840.1"/>
    <property type="gene ID" value="OBART09G17840"/>
</dbReference>